<dbReference type="Proteomes" id="UP000004594">
    <property type="component" value="Unassembled WGS sequence"/>
</dbReference>
<evidence type="ECO:0000256" key="4">
    <source>
        <dbReference type="ARBA" id="ARBA00044936"/>
    </source>
</evidence>
<dbReference type="InterPro" id="IPR023052">
    <property type="entry name" value="Cell_div_SepF"/>
</dbReference>
<comment type="function">
    <text evidence="4">Cell division protein that is part of the divisome complex and is recruited early to the Z-ring. Probably stimulates Z-ring formation, perhaps through the cross-linking of FtsZ protofilaments. Its function overlaps with FtsA.</text>
</comment>
<dbReference type="Gene3D" id="3.30.110.150">
    <property type="entry name" value="SepF-like protein"/>
    <property type="match status" value="1"/>
</dbReference>
<dbReference type="PANTHER" id="PTHR35798">
    <property type="entry name" value="CELL DIVISION PROTEIN SEPF"/>
    <property type="match status" value="1"/>
</dbReference>
<evidence type="ECO:0000313" key="5">
    <source>
        <dbReference type="EMBL" id="EFR43364.1"/>
    </source>
</evidence>
<keyword evidence="2" id="KW-0717">Septation</keyword>
<dbReference type="PANTHER" id="PTHR35798:SF1">
    <property type="entry name" value="CELL DIVISION PROTEIN SEPF"/>
    <property type="match status" value="1"/>
</dbReference>
<protein>
    <recommendedName>
        <fullName evidence="7">Cell division protein SepF</fullName>
    </recommendedName>
</protein>
<keyword evidence="3" id="KW-0131">Cell cycle</keyword>
<keyword evidence="1" id="KW-0132">Cell division</keyword>
<evidence type="ECO:0000313" key="6">
    <source>
        <dbReference type="Proteomes" id="UP000004594"/>
    </source>
</evidence>
<name>E4L7E5_9FIRM</name>
<evidence type="ECO:0000256" key="2">
    <source>
        <dbReference type="ARBA" id="ARBA00023210"/>
    </source>
</evidence>
<dbReference type="EMBL" id="AENT01000001">
    <property type="protein sequence ID" value="EFR43364.1"/>
    <property type="molecule type" value="Genomic_DNA"/>
</dbReference>
<dbReference type="OrthoDB" id="9815206at2"/>
<evidence type="ECO:0000256" key="1">
    <source>
        <dbReference type="ARBA" id="ARBA00022618"/>
    </source>
</evidence>
<dbReference type="GO" id="GO:0000917">
    <property type="term" value="P:division septum assembly"/>
    <property type="evidence" value="ECO:0007669"/>
    <property type="project" value="UniProtKB-KW"/>
</dbReference>
<dbReference type="InterPro" id="IPR038594">
    <property type="entry name" value="SepF-like_sf"/>
</dbReference>
<evidence type="ECO:0000256" key="3">
    <source>
        <dbReference type="ARBA" id="ARBA00023306"/>
    </source>
</evidence>
<sequence>MSFIRKLINWIKSQFVEDEVNDYEEEQSVQAGALPARTARPLEAVIIKPEKYSDAKKVTNELQNDKVVIVILQDNILHEDASKFVDFMSGAVYFGKGTVEYFEDRVLICAPSCVRMQTDELHRYSDIPVWKGVDE</sequence>
<evidence type="ECO:0008006" key="7">
    <source>
        <dbReference type="Google" id="ProtNLM"/>
    </source>
</evidence>
<proteinExistence type="predicted"/>
<gene>
    <name evidence="5" type="ORF">HMPREF9220_1294</name>
</gene>
<comment type="caution">
    <text evidence="5">The sequence shown here is derived from an EMBL/GenBank/DDBJ whole genome shotgun (WGS) entry which is preliminary data.</text>
</comment>
<dbReference type="AlphaFoldDB" id="E4L7E5"/>
<organism evidence="5 6">
    <name type="scientific">Dialister micraerophilus UPII 345-E</name>
    <dbReference type="NCBI Taxonomy" id="910314"/>
    <lineage>
        <taxon>Bacteria</taxon>
        <taxon>Bacillati</taxon>
        <taxon>Bacillota</taxon>
        <taxon>Negativicutes</taxon>
        <taxon>Veillonellales</taxon>
        <taxon>Veillonellaceae</taxon>
        <taxon>Dialister</taxon>
    </lineage>
</organism>
<reference evidence="5 6" key="1">
    <citation type="submission" date="2010-11" db="EMBL/GenBank/DDBJ databases">
        <authorList>
            <person name="Durkin A.S."/>
            <person name="Madupu R."/>
            <person name="Torralba M."/>
            <person name="Gillis M."/>
            <person name="Methe B."/>
            <person name="Sutton G."/>
            <person name="Nelson K.E."/>
        </authorList>
    </citation>
    <scope>NUCLEOTIDE SEQUENCE [LARGE SCALE GENOMIC DNA]</scope>
    <source>
        <strain evidence="5 6">UPII 345-E</strain>
    </source>
</reference>
<dbReference type="RefSeq" id="WP_007553707.1">
    <property type="nucleotide sequence ID" value="NZ_AENT01000001.1"/>
</dbReference>
<dbReference type="InterPro" id="IPR007561">
    <property type="entry name" value="Cell_div_SepF/SepF-rel"/>
</dbReference>
<accession>E4L7E5</accession>
<dbReference type="Pfam" id="PF04472">
    <property type="entry name" value="SepF"/>
    <property type="match status" value="1"/>
</dbReference>